<dbReference type="InterPro" id="IPR041146">
    <property type="entry name" value="IFT81_CH"/>
</dbReference>
<dbReference type="InterPro" id="IPR029600">
    <property type="entry name" value="IFT81"/>
</dbReference>
<evidence type="ECO:0000256" key="17">
    <source>
        <dbReference type="SAM" id="MobiDB-lite"/>
    </source>
</evidence>
<dbReference type="GO" id="GO:0030154">
    <property type="term" value="P:cell differentiation"/>
    <property type="evidence" value="ECO:0007669"/>
    <property type="project" value="UniProtKB-KW"/>
</dbReference>
<evidence type="ECO:0000256" key="6">
    <source>
        <dbReference type="ARBA" id="ARBA00022871"/>
    </source>
</evidence>
<dbReference type="GO" id="GO:0060271">
    <property type="term" value="P:cilium assembly"/>
    <property type="evidence" value="ECO:0007669"/>
    <property type="project" value="InterPro"/>
</dbReference>
<organism evidence="19 20">
    <name type="scientific">Megalurothrips usitatus</name>
    <name type="common">bean blossom thrips</name>
    <dbReference type="NCBI Taxonomy" id="439358"/>
    <lineage>
        <taxon>Eukaryota</taxon>
        <taxon>Metazoa</taxon>
        <taxon>Ecdysozoa</taxon>
        <taxon>Arthropoda</taxon>
        <taxon>Hexapoda</taxon>
        <taxon>Insecta</taxon>
        <taxon>Pterygota</taxon>
        <taxon>Neoptera</taxon>
        <taxon>Paraneoptera</taxon>
        <taxon>Thysanoptera</taxon>
        <taxon>Terebrantia</taxon>
        <taxon>Thripoidea</taxon>
        <taxon>Thripidae</taxon>
        <taxon>Megalurothrips</taxon>
    </lineage>
</organism>
<comment type="caution">
    <text evidence="19">The sequence shown here is derived from an EMBL/GenBank/DDBJ whole genome shotgun (WGS) entry which is preliminary data.</text>
</comment>
<feature type="coiled-coil region" evidence="16">
    <location>
        <begin position="597"/>
        <end position="651"/>
    </location>
</feature>
<sequence>MSEQLKFIVERLNARPFNKNFNLISFDSSGPEQLLQVLSDVLAEMDPIHNIDIRTEEPEATTVRILNALRILKYKPPPDMSLKAFGQGVVQGDKQTLHPVLEWLLRNLEDLRKRAYLAKFLVKLEIPPDILGDADIAAMYEQYENLIEEFKLIHKETETAKNSGYSVGELKSDMEAMEKEKDIVLNRIQQVQRKVEGAPAFEAMLAAAHELRVQREREKELISQRQDEEAALSHREQRLQRLQQQLKDLRHASVGASPQGLLQRLEEEASVNSYIAKQKLPREIEAREQEVAIMSAVLAEPAMGRSDLDILNGKLQAINSEISQLVQRHLATKNPAEDKLAPFRQQAAIIARKKESTAEQLAEMRARVASFEEELQEKQSQLQAVAGDAVLRGEEFKRYVNKLRGRSSLYKRHRSQLSALKAESGVLSWTVQTLKSRTDKTLASVEKIAAKHGMPGIIETESRLDEIAAQKNELDMAKGQSLEQISGLVLELREQIASRQAQLAPVIKELRPLREKCQELTSEYDQAKQRHDSTAAGLDSSVAKLEQETNSLQEERDGWESESHLLEAKSVIMETELERVAEEIRIYKGGDGVDKGKKSLREQLGAAISEREKLSRALKEEQKLVQEVQVNDQLQKQLWSQIQELMEAKLQCYNAAKEMSGTVTIERGSETLVLQ</sequence>
<comment type="function">
    <text evidence="13">Component of the intraflagellar transport (IFT) complex B: together with IFT74, forms a tubulin-binding module that specifically mediates transport of tubulin within the cilium. Binds tubulin via its CH (calponin-homology)-like region. Required for ciliogenesis. Required for proper regulation of SHH signaling. Plays an important role during spermatogenesis by modulating the assembly and elongation of the sperm flagella.</text>
</comment>
<evidence type="ECO:0000256" key="13">
    <source>
        <dbReference type="ARBA" id="ARBA00055755"/>
    </source>
</evidence>
<dbReference type="GO" id="GO:0007283">
    <property type="term" value="P:spermatogenesis"/>
    <property type="evidence" value="ECO:0007669"/>
    <property type="project" value="UniProtKB-KW"/>
</dbReference>
<keyword evidence="3" id="KW-0597">Phosphoprotein</keyword>
<dbReference type="GO" id="GO:0015631">
    <property type="term" value="F:tubulin binding"/>
    <property type="evidence" value="ECO:0007669"/>
    <property type="project" value="InterPro"/>
</dbReference>
<feature type="coiled-coil region" evidence="16">
    <location>
        <begin position="354"/>
        <end position="388"/>
    </location>
</feature>
<keyword evidence="7" id="KW-0007">Acetylation</keyword>
<evidence type="ECO:0000256" key="4">
    <source>
        <dbReference type="ARBA" id="ARBA00022782"/>
    </source>
</evidence>
<evidence type="ECO:0000313" key="19">
    <source>
        <dbReference type="EMBL" id="KAJ1520252.1"/>
    </source>
</evidence>
<name>A0AAV7X750_9NEOP</name>
<evidence type="ECO:0000259" key="18">
    <source>
        <dbReference type="Pfam" id="PF18383"/>
    </source>
</evidence>
<evidence type="ECO:0000256" key="7">
    <source>
        <dbReference type="ARBA" id="ARBA00022990"/>
    </source>
</evidence>
<feature type="coiled-coil region" evidence="16">
    <location>
        <begin position="140"/>
        <end position="194"/>
    </location>
</feature>
<feature type="coiled-coil region" evidence="16">
    <location>
        <begin position="225"/>
        <end position="252"/>
    </location>
</feature>
<evidence type="ECO:0000256" key="5">
    <source>
        <dbReference type="ARBA" id="ARBA00022794"/>
    </source>
</evidence>
<evidence type="ECO:0000256" key="9">
    <source>
        <dbReference type="ARBA" id="ARBA00023069"/>
    </source>
</evidence>
<evidence type="ECO:0000256" key="3">
    <source>
        <dbReference type="ARBA" id="ARBA00022553"/>
    </source>
</evidence>
<feature type="region of interest" description="Disordered" evidence="17">
    <location>
        <begin position="522"/>
        <end position="541"/>
    </location>
</feature>
<comment type="subcellular location">
    <subcellularLocation>
        <location evidence="1">Cytoplasm</location>
        <location evidence="1">Cytoskeleton</location>
        <location evidence="1">Cilium basal body</location>
    </subcellularLocation>
</comment>
<dbReference type="InterPro" id="IPR043016">
    <property type="entry name" value="IFT81_N_sf"/>
</dbReference>
<dbReference type="Gene3D" id="1.10.418.70">
    <property type="entry name" value="Intraflagellar transport protein 81, N-terminal domain"/>
    <property type="match status" value="1"/>
</dbReference>
<evidence type="ECO:0000256" key="1">
    <source>
        <dbReference type="ARBA" id="ARBA00004120"/>
    </source>
</evidence>
<keyword evidence="10" id="KW-0206">Cytoskeleton</keyword>
<dbReference type="Pfam" id="PF18383">
    <property type="entry name" value="IFT81_CH"/>
    <property type="match status" value="1"/>
</dbReference>
<keyword evidence="20" id="KW-1185">Reference proteome</keyword>
<keyword evidence="4" id="KW-0221">Differentiation</keyword>
<keyword evidence="5" id="KW-0970">Cilium biogenesis/degradation</keyword>
<evidence type="ECO:0000256" key="10">
    <source>
        <dbReference type="ARBA" id="ARBA00023212"/>
    </source>
</evidence>
<keyword evidence="6" id="KW-0744">Spermatogenesis</keyword>
<keyword evidence="2" id="KW-0963">Cytoplasm</keyword>
<dbReference type="GO" id="GO:0036064">
    <property type="term" value="C:ciliary basal body"/>
    <property type="evidence" value="ECO:0007669"/>
    <property type="project" value="TreeGrafter"/>
</dbReference>
<reference evidence="19" key="1">
    <citation type="submission" date="2022-12" db="EMBL/GenBank/DDBJ databases">
        <title>Chromosome-level genome assembly of the bean flower thrips Megalurothrips usitatus.</title>
        <authorList>
            <person name="Ma L."/>
            <person name="Liu Q."/>
            <person name="Li H."/>
            <person name="Cai W."/>
        </authorList>
    </citation>
    <scope>NUCLEOTIDE SEQUENCE</scope>
    <source>
        <strain evidence="19">Cailab_2022a</strain>
    </source>
</reference>
<keyword evidence="9" id="KW-0969">Cilium</keyword>
<evidence type="ECO:0000256" key="15">
    <source>
        <dbReference type="ARBA" id="ARBA00079903"/>
    </source>
</evidence>
<evidence type="ECO:0000256" key="16">
    <source>
        <dbReference type="SAM" id="Coils"/>
    </source>
</evidence>
<keyword evidence="11" id="KW-0966">Cell projection</keyword>
<keyword evidence="8 16" id="KW-0175">Coiled coil</keyword>
<evidence type="ECO:0000313" key="20">
    <source>
        <dbReference type="Proteomes" id="UP001075354"/>
    </source>
</evidence>
<evidence type="ECO:0000256" key="8">
    <source>
        <dbReference type="ARBA" id="ARBA00023054"/>
    </source>
</evidence>
<feature type="domain" description="IFT81 calponin homology" evidence="18">
    <location>
        <begin position="3"/>
        <end position="125"/>
    </location>
</feature>
<proteinExistence type="inferred from homology"/>
<dbReference type="FunFam" id="1.10.418.70:FF:000001">
    <property type="entry name" value="Intraflagellar transport protein 81 homolog"/>
    <property type="match status" value="1"/>
</dbReference>
<gene>
    <name evidence="19" type="ORF">ONE63_004459</name>
</gene>
<evidence type="ECO:0000256" key="14">
    <source>
        <dbReference type="ARBA" id="ARBA00073058"/>
    </source>
</evidence>
<dbReference type="PANTHER" id="PTHR15614:SF2">
    <property type="entry name" value="INTRAFLAGELLAR TRANSPORT PROTEIN 81 HOMOLOG"/>
    <property type="match status" value="1"/>
</dbReference>
<dbReference type="GO" id="GO:0042073">
    <property type="term" value="P:intraciliary transport"/>
    <property type="evidence" value="ECO:0007669"/>
    <property type="project" value="InterPro"/>
</dbReference>
<comment type="similarity">
    <text evidence="12">Belongs to the IFT81 family.</text>
</comment>
<dbReference type="EMBL" id="JAPTSV010000015">
    <property type="protein sequence ID" value="KAJ1520252.1"/>
    <property type="molecule type" value="Genomic_DNA"/>
</dbReference>
<dbReference type="PANTHER" id="PTHR15614">
    <property type="entry name" value="INTRAFLAGELLAR TRANSPORT PROTEIN 81 HOMOLOG"/>
    <property type="match status" value="1"/>
</dbReference>
<protein>
    <recommendedName>
        <fullName evidence="14">Intraflagellar transport protein 81 homolog</fullName>
    </recommendedName>
    <alternativeName>
        <fullName evidence="15">Carnitine deficiency-associated protein expressed in ventricle 1</fullName>
    </alternativeName>
</protein>
<evidence type="ECO:0000256" key="2">
    <source>
        <dbReference type="ARBA" id="ARBA00022490"/>
    </source>
</evidence>
<evidence type="ECO:0000256" key="12">
    <source>
        <dbReference type="ARBA" id="ARBA00043983"/>
    </source>
</evidence>
<dbReference type="Proteomes" id="UP001075354">
    <property type="component" value="Chromosome 15"/>
</dbReference>
<dbReference type="GO" id="GO:0030992">
    <property type="term" value="C:intraciliary transport particle B"/>
    <property type="evidence" value="ECO:0007669"/>
    <property type="project" value="InterPro"/>
</dbReference>
<dbReference type="AlphaFoldDB" id="A0AAV7X750"/>
<accession>A0AAV7X750</accession>
<evidence type="ECO:0000256" key="11">
    <source>
        <dbReference type="ARBA" id="ARBA00023273"/>
    </source>
</evidence>